<dbReference type="SUPFAM" id="SSF141868">
    <property type="entry name" value="EAL domain-like"/>
    <property type="match status" value="1"/>
</dbReference>
<dbReference type="EMBL" id="FNAY01000001">
    <property type="protein sequence ID" value="SDE47103.1"/>
    <property type="molecule type" value="Genomic_DNA"/>
</dbReference>
<organism evidence="5 6">
    <name type="scientific">Rhodobacter capsulatus</name>
    <name type="common">Rhodopseudomonas capsulata</name>
    <dbReference type="NCBI Taxonomy" id="1061"/>
    <lineage>
        <taxon>Bacteria</taxon>
        <taxon>Pseudomonadati</taxon>
        <taxon>Pseudomonadota</taxon>
        <taxon>Alphaproteobacteria</taxon>
        <taxon>Rhodobacterales</taxon>
        <taxon>Rhodobacter group</taxon>
        <taxon>Rhodobacter</taxon>
    </lineage>
</organism>
<evidence type="ECO:0000313" key="6">
    <source>
        <dbReference type="Proteomes" id="UP000183812"/>
    </source>
</evidence>
<dbReference type="Gene3D" id="3.20.20.450">
    <property type="entry name" value="EAL domain"/>
    <property type="match status" value="1"/>
</dbReference>
<dbReference type="InterPro" id="IPR000160">
    <property type="entry name" value="GGDEF_dom"/>
</dbReference>
<dbReference type="CDD" id="cd00130">
    <property type="entry name" value="PAS"/>
    <property type="match status" value="1"/>
</dbReference>
<dbReference type="InterPro" id="IPR052155">
    <property type="entry name" value="Biofilm_reg_signaling"/>
</dbReference>
<proteinExistence type="predicted"/>
<dbReference type="InterPro" id="IPR035965">
    <property type="entry name" value="PAS-like_dom_sf"/>
</dbReference>
<dbReference type="InterPro" id="IPR043128">
    <property type="entry name" value="Rev_trsase/Diguanyl_cyclase"/>
</dbReference>
<dbReference type="SMART" id="SM00091">
    <property type="entry name" value="PAS"/>
    <property type="match status" value="2"/>
</dbReference>
<evidence type="ECO:0000259" key="4">
    <source>
        <dbReference type="PROSITE" id="PS50887"/>
    </source>
</evidence>
<dbReference type="Proteomes" id="UP000183812">
    <property type="component" value="Unassembled WGS sequence"/>
</dbReference>
<dbReference type="AlphaFoldDB" id="A0A1G7D6G9"/>
<protein>
    <submittedName>
        <fullName evidence="5">PAS domain S-box-containing protein/diguanylate cyclase (GGDEF) domain-containing protein</fullName>
    </submittedName>
</protein>
<dbReference type="InterPro" id="IPR001610">
    <property type="entry name" value="PAC"/>
</dbReference>
<dbReference type="InterPro" id="IPR013655">
    <property type="entry name" value="PAS_fold_3"/>
</dbReference>
<feature type="domain" description="PAC" evidence="2">
    <location>
        <begin position="221"/>
        <end position="273"/>
    </location>
</feature>
<dbReference type="PROSITE" id="PS50113">
    <property type="entry name" value="PAC"/>
    <property type="match status" value="1"/>
</dbReference>
<dbReference type="NCBIfam" id="TIGR00229">
    <property type="entry name" value="sensory_box"/>
    <property type="match status" value="1"/>
</dbReference>
<dbReference type="Pfam" id="PF00989">
    <property type="entry name" value="PAS"/>
    <property type="match status" value="1"/>
</dbReference>
<dbReference type="PROSITE" id="PS50112">
    <property type="entry name" value="PAS"/>
    <property type="match status" value="1"/>
</dbReference>
<dbReference type="Pfam" id="PF00990">
    <property type="entry name" value="GGDEF"/>
    <property type="match status" value="1"/>
</dbReference>
<gene>
    <name evidence="5" type="ORF">SAMN04244550_00501</name>
</gene>
<evidence type="ECO:0000259" key="1">
    <source>
        <dbReference type="PROSITE" id="PS50112"/>
    </source>
</evidence>
<dbReference type="InterPro" id="IPR035919">
    <property type="entry name" value="EAL_sf"/>
</dbReference>
<dbReference type="CDD" id="cd01948">
    <property type="entry name" value="EAL"/>
    <property type="match status" value="1"/>
</dbReference>
<dbReference type="Pfam" id="PF08447">
    <property type="entry name" value="PAS_3"/>
    <property type="match status" value="1"/>
</dbReference>
<feature type="domain" description="PAS" evidence="1">
    <location>
        <begin position="149"/>
        <end position="194"/>
    </location>
</feature>
<name>A0A1G7D6G9_RHOCA</name>
<dbReference type="Gene3D" id="3.30.70.270">
    <property type="match status" value="1"/>
</dbReference>
<dbReference type="Gene3D" id="2.10.70.100">
    <property type="match status" value="1"/>
</dbReference>
<dbReference type="Pfam" id="PF00563">
    <property type="entry name" value="EAL"/>
    <property type="match status" value="1"/>
</dbReference>
<dbReference type="InterPro" id="IPR000700">
    <property type="entry name" value="PAS-assoc_C"/>
</dbReference>
<dbReference type="SMART" id="SM00267">
    <property type="entry name" value="GGDEF"/>
    <property type="match status" value="1"/>
</dbReference>
<dbReference type="InterPro" id="IPR013767">
    <property type="entry name" value="PAS_fold"/>
</dbReference>
<reference evidence="5 6" key="1">
    <citation type="submission" date="2016-10" db="EMBL/GenBank/DDBJ databases">
        <authorList>
            <person name="de Groot N.N."/>
        </authorList>
    </citation>
    <scope>NUCLEOTIDE SEQUENCE [LARGE SCALE GENOMIC DNA]</scope>
    <source>
        <strain evidence="6">DSM 938 / 37b4</strain>
    </source>
</reference>
<dbReference type="OrthoDB" id="9814202at2"/>
<dbReference type="InterPro" id="IPR000014">
    <property type="entry name" value="PAS"/>
</dbReference>
<dbReference type="InterPro" id="IPR001633">
    <property type="entry name" value="EAL_dom"/>
</dbReference>
<dbReference type="SUPFAM" id="SSF55785">
    <property type="entry name" value="PYP-like sensor domain (PAS domain)"/>
    <property type="match status" value="2"/>
</dbReference>
<dbReference type="CDD" id="cd01949">
    <property type="entry name" value="GGDEF"/>
    <property type="match status" value="1"/>
</dbReference>
<evidence type="ECO:0000313" key="5">
    <source>
        <dbReference type="EMBL" id="SDE47103.1"/>
    </source>
</evidence>
<dbReference type="SMART" id="SM00052">
    <property type="entry name" value="EAL"/>
    <property type="match status" value="1"/>
</dbReference>
<dbReference type="SMART" id="SM00086">
    <property type="entry name" value="PAC"/>
    <property type="match status" value="2"/>
</dbReference>
<feature type="domain" description="EAL" evidence="3">
    <location>
        <begin position="576"/>
        <end position="826"/>
    </location>
</feature>
<dbReference type="InterPro" id="IPR029787">
    <property type="entry name" value="Nucleotide_cyclase"/>
</dbReference>
<dbReference type="SUPFAM" id="SSF55073">
    <property type="entry name" value="Nucleotide cyclase"/>
    <property type="match status" value="1"/>
</dbReference>
<dbReference type="NCBIfam" id="TIGR00254">
    <property type="entry name" value="GGDEF"/>
    <property type="match status" value="1"/>
</dbReference>
<dbReference type="PANTHER" id="PTHR44757:SF2">
    <property type="entry name" value="BIOFILM ARCHITECTURE MAINTENANCE PROTEIN MBAA"/>
    <property type="match status" value="1"/>
</dbReference>
<evidence type="ECO:0000259" key="2">
    <source>
        <dbReference type="PROSITE" id="PS50113"/>
    </source>
</evidence>
<dbReference type="PROSITE" id="PS50887">
    <property type="entry name" value="GGDEF"/>
    <property type="match status" value="1"/>
</dbReference>
<evidence type="ECO:0000259" key="3">
    <source>
        <dbReference type="PROSITE" id="PS50883"/>
    </source>
</evidence>
<feature type="domain" description="GGDEF" evidence="4">
    <location>
        <begin position="434"/>
        <end position="567"/>
    </location>
</feature>
<accession>A0A1G7D6G9</accession>
<sequence length="831" mass="90395">MSAPPPPFSTDTADTRTALQKGLYGAWRRAMIWREQAPARRQFLVGLGMIALGTGLRELLHALGAELNYLPLLPTVTLAAAFLRAEIGLCVIVLSGLQIHFLFLPEAGPGHDIAQLIYLGAAGFTVVLAELFVRAQRVALLESRRADRVERLNAAVIEYSNDAILTHTLDGVVTTWNPAATVMLGYLAHERIGRPVNDLCGAEVDQSAEIFARVRAGEAVEHFETRMRTRDGRRIDVSITLSPIRDPSGAIVGISTILRDITENMQIFDALRQSEEKLRFALESARAGSWQWHCLEDRASCSERFLQQHGLDPAAGPVTLAGWLACLHPEDRAGVRALVLGALESGVRDLALQYRVALPDGRGPRWIETFGRFERDAGGRALKVSGISFDVTDRFEAVERIAYLAHHDGLTGLPNRALFLDRLEAALGRVRQTRGCAVLLIDLDRFKEVNETLGHAAGDRLLCAVAARLRAEVSAADTLARLGGDEFAVLLTETEAPQTVGALAERLIAAIEAEFELDGRRINIGASLGIAMAPSDGLGPKALVKAADVALCRAKADGSGCLRFFAPESDSRMQRRRALESDLRRAWAAHDFQLFFQPILEMKTRRVSCLEALLRWHHPERGWVSPETFIPLAEEMGLIVPIGEWVLTEACAAAARWPGSLRVAVNLSPVQLAHIGLPEAIAAALRRTGLAANRLELEITETVMMKETPATLATLERLKGIGLRIAMDDFGAGYSSLRNLQRFPFDKVKIDRAFTAGLGTSRQSAAIVRAVTGMCESLGMVSTAEGVETETQLAALEREGCTEVQGYLFSKPVPAAQVGALLTRLDGLKVG</sequence>
<dbReference type="RefSeq" id="WP_074552661.1">
    <property type="nucleotide sequence ID" value="NZ_CP119563.1"/>
</dbReference>
<dbReference type="Gene3D" id="3.30.450.20">
    <property type="entry name" value="PAS domain"/>
    <property type="match status" value="2"/>
</dbReference>
<dbReference type="PROSITE" id="PS50883">
    <property type="entry name" value="EAL"/>
    <property type="match status" value="1"/>
</dbReference>
<dbReference type="PANTHER" id="PTHR44757">
    <property type="entry name" value="DIGUANYLATE CYCLASE DGCP"/>
    <property type="match status" value="1"/>
</dbReference>